<gene>
    <name evidence="1" type="ORF">H7995_22680</name>
</gene>
<keyword evidence="2" id="KW-1185">Reference proteome</keyword>
<dbReference type="EMBL" id="JACMYG010000030">
    <property type="protein sequence ID" value="MBC2692600.1"/>
    <property type="molecule type" value="Genomic_DNA"/>
</dbReference>
<dbReference type="Proteomes" id="UP000526003">
    <property type="component" value="Unassembled WGS sequence"/>
</dbReference>
<proteinExistence type="predicted"/>
<reference evidence="1 2" key="1">
    <citation type="submission" date="2020-08" db="EMBL/GenBank/DDBJ databases">
        <title>Pseudomonas sp. nov.</title>
        <authorList>
            <person name="Gieschler S."/>
            <person name="Fiedler G."/>
            <person name="Brinks E."/>
            <person name="Boehnlein C."/>
            <person name="Franz C.M.A.P."/>
            <person name="Kabisch J."/>
        </authorList>
    </citation>
    <scope>NUCLEOTIDE SEQUENCE [LARGE SCALE GENOMIC DNA]</scope>
    <source>
        <strain evidence="1 2">MBT-1</strain>
    </source>
</reference>
<dbReference type="RefSeq" id="WP_185818878.1">
    <property type="nucleotide sequence ID" value="NZ_JACMYG010000030.1"/>
</dbReference>
<sequence>MTLLLPYGPYAGVNGPLLRMAAAKLADMESAKLYDLAVVLGVSPAEARPTWEQLVAEGFIEKTPDGARPTDRMDELARARFGKPLPRKKAEALIDKAVASAKALNALPPEAPYYWVTRLAVFGSFLDAQKLELGDLDLAWEVEERPGVRNHAMMAIMYNLDGIQTTRAQVCPKGPYVRLTSLRAMLALKCPYQVVYTFESEELTKARAEQAAERDAYRGDLSHLFRR</sequence>
<evidence type="ECO:0000313" key="1">
    <source>
        <dbReference type="EMBL" id="MBC2692600.1"/>
    </source>
</evidence>
<organism evidence="1 2">
    <name type="scientific">Pseudomonas kielensis</name>
    <dbReference type="NCBI Taxonomy" id="2762577"/>
    <lineage>
        <taxon>Bacteria</taxon>
        <taxon>Pseudomonadati</taxon>
        <taxon>Pseudomonadota</taxon>
        <taxon>Gammaproteobacteria</taxon>
        <taxon>Pseudomonadales</taxon>
        <taxon>Pseudomonadaceae</taxon>
        <taxon>Pseudomonas</taxon>
    </lineage>
</organism>
<protein>
    <submittedName>
        <fullName evidence="1">Uncharacterized protein</fullName>
    </submittedName>
</protein>
<evidence type="ECO:0000313" key="2">
    <source>
        <dbReference type="Proteomes" id="UP000526003"/>
    </source>
</evidence>
<comment type="caution">
    <text evidence="1">The sequence shown here is derived from an EMBL/GenBank/DDBJ whole genome shotgun (WGS) entry which is preliminary data.</text>
</comment>
<name>A0A7X1GI27_9PSED</name>
<accession>A0A7X1GI27</accession>
<dbReference type="AlphaFoldDB" id="A0A7X1GI27"/>